<dbReference type="PROSITE" id="PS00197">
    <property type="entry name" value="2FE2S_FER_1"/>
    <property type="match status" value="1"/>
</dbReference>
<dbReference type="InterPro" id="IPR046867">
    <property type="entry name" value="AldOxase/xan_DH_MoCoBD2"/>
</dbReference>
<dbReference type="SUPFAM" id="SSF54292">
    <property type="entry name" value="2Fe-2S ferredoxin-like"/>
    <property type="match status" value="1"/>
</dbReference>
<evidence type="ECO:0000256" key="4">
    <source>
        <dbReference type="ARBA" id="ARBA00023002"/>
    </source>
</evidence>
<dbReference type="Pfam" id="PF00111">
    <property type="entry name" value="Fer2"/>
    <property type="match status" value="1"/>
</dbReference>
<dbReference type="Pfam" id="PF02738">
    <property type="entry name" value="MoCoBD_1"/>
    <property type="match status" value="1"/>
</dbReference>
<evidence type="ECO:0000313" key="7">
    <source>
        <dbReference type="EMBL" id="MCC2231659.1"/>
    </source>
</evidence>
<dbReference type="InterPro" id="IPR037165">
    <property type="entry name" value="AldOxase/xan_DH_Mopterin-bd_sf"/>
</dbReference>
<dbReference type="Gene3D" id="3.90.1170.50">
    <property type="entry name" value="Aldehyde oxidase/xanthine dehydrogenase, a/b hammerhead"/>
    <property type="match status" value="1"/>
</dbReference>
<evidence type="ECO:0000256" key="1">
    <source>
        <dbReference type="ARBA" id="ARBA00006849"/>
    </source>
</evidence>
<dbReference type="GO" id="GO:0005506">
    <property type="term" value="F:iron ion binding"/>
    <property type="evidence" value="ECO:0007669"/>
    <property type="project" value="InterPro"/>
</dbReference>
<dbReference type="InterPro" id="IPR006058">
    <property type="entry name" value="2Fe2S_fd_BS"/>
</dbReference>
<reference evidence="7" key="1">
    <citation type="submission" date="2021-10" db="EMBL/GenBank/DDBJ databases">
        <title>Anaerobic single-cell dispensing facilitates the cultivation of human gut bacteria.</title>
        <authorList>
            <person name="Afrizal A."/>
        </authorList>
    </citation>
    <scope>NUCLEOTIDE SEQUENCE</scope>
    <source>
        <strain evidence="7">CLA-AA-H215</strain>
    </source>
</reference>
<dbReference type="InterPro" id="IPR002888">
    <property type="entry name" value="2Fe-2S-bd"/>
</dbReference>
<protein>
    <submittedName>
        <fullName evidence="7">Molybdopterin-dependent oxidoreductase</fullName>
    </submittedName>
</protein>
<dbReference type="SUPFAM" id="SSF54665">
    <property type="entry name" value="CO dehydrogenase molybdoprotein N-domain-like"/>
    <property type="match status" value="1"/>
</dbReference>
<comment type="similarity">
    <text evidence="1">Belongs to the xanthine dehydrogenase family.</text>
</comment>
<dbReference type="NCBIfam" id="NF045668">
    <property type="entry name" value="pterin_aldehy"/>
    <property type="match status" value="1"/>
</dbReference>
<keyword evidence="8" id="KW-1185">Reference proteome</keyword>
<dbReference type="CDD" id="cd00207">
    <property type="entry name" value="fer2"/>
    <property type="match status" value="1"/>
</dbReference>
<keyword evidence="4" id="KW-0560">Oxidoreductase</keyword>
<dbReference type="PANTHER" id="PTHR11908">
    <property type="entry name" value="XANTHINE DEHYDROGENASE"/>
    <property type="match status" value="1"/>
</dbReference>
<dbReference type="SMART" id="SM01008">
    <property type="entry name" value="Ald_Xan_dh_C"/>
    <property type="match status" value="1"/>
</dbReference>
<keyword evidence="5" id="KW-0408">Iron</keyword>
<gene>
    <name evidence="7" type="ORF">LKD81_11735</name>
</gene>
<dbReference type="InterPro" id="IPR001041">
    <property type="entry name" value="2Fe-2S_ferredoxin-type"/>
</dbReference>
<dbReference type="PANTHER" id="PTHR11908:SF132">
    <property type="entry name" value="ALDEHYDE OXIDASE 1-RELATED"/>
    <property type="match status" value="1"/>
</dbReference>
<dbReference type="InterPro" id="IPR008274">
    <property type="entry name" value="AldOxase/xan_DH_MoCoBD1"/>
</dbReference>
<dbReference type="GO" id="GO:0016491">
    <property type="term" value="F:oxidoreductase activity"/>
    <property type="evidence" value="ECO:0007669"/>
    <property type="project" value="UniProtKB-KW"/>
</dbReference>
<dbReference type="InterPro" id="IPR000674">
    <property type="entry name" value="Ald_Oxase/Xan_DH_a/b"/>
</dbReference>
<dbReference type="Gene3D" id="3.10.20.30">
    <property type="match status" value="1"/>
</dbReference>
<keyword evidence="3" id="KW-0479">Metal-binding</keyword>
<dbReference type="RefSeq" id="WP_308454178.1">
    <property type="nucleotide sequence ID" value="NZ_JAJEQR010000035.1"/>
</dbReference>
<dbReference type="InterPro" id="IPR036010">
    <property type="entry name" value="2Fe-2S_ferredoxin-like_sf"/>
</dbReference>
<dbReference type="Gene3D" id="3.30.365.10">
    <property type="entry name" value="Aldehyde oxidase/xanthine dehydrogenase, molybdopterin binding domain"/>
    <property type="match status" value="4"/>
</dbReference>
<dbReference type="GO" id="GO:0051537">
    <property type="term" value="F:2 iron, 2 sulfur cluster binding"/>
    <property type="evidence" value="ECO:0007669"/>
    <property type="project" value="InterPro"/>
</dbReference>
<proteinExistence type="inferred from homology"/>
<dbReference type="Pfam" id="PF01799">
    <property type="entry name" value="Fer2_2"/>
    <property type="match status" value="1"/>
</dbReference>
<dbReference type="InterPro" id="IPR016208">
    <property type="entry name" value="Ald_Oxase/xanthine_DH-like"/>
</dbReference>
<name>A0AAE3EB87_9FIRM</name>
<accession>A0AAE3EB87</accession>
<sequence>MEVRLQKKVLIINGVERPFMCDPERETLSDALRRIGLTGVKVGCGTGVCGSCSVILNGKVIRSCTKKIAAVEDYSKITTIEGIGNAQHLHPLQVAWMNCGAVQCGFCVPGFIVSAYALLQENPDPTREEVRDWFQKTRNVCRCTGYKQIVDAVMAAAKVMRGECSIEDIKFHNPEDGEYYGKPVVRPSALAKVTGLADYGDDQALKMPEGTLYGAIVQPRVAHHAKILAIHTEEAEAMPGVYKVITAKDLLAAGGSNLMAEGQFHERSTVMTPSRKVFQDEKIFRYGDVVALVLAESHGLAREAAKKVTVDIEPLPEYLTYLDAVMPDAIRVHDDTPNIFAEQPVLKGVGMEDAYNVEEMIDKAPYVVEGSFMSTREPHLSIEGCVLQSYFDKDGVLCIHCKSQCTYSSIGRIGNSLGVPKDKFRIIMNPTGASFGWSTNAGDLVLAGAGTVCTGRPVSLSMSYEEHQHYSGKRCPAYSNGRLACDKDGKIIAAEFDVGMDHGAYSWGGDDVMTKPARFTFWPYNVPNVAGLVRVANTNHAFGTAYRSYGSPQAYTLSEPLMDMMADKLGMDPFEFRYKNIARPGETNINSYPFRQYPMEKMMDTMRPLYEKAVAEAKAADTPEKRRGVGIAWGGFNVTEGTTDSAEVALELGADGRIWKYDTWHNMGQGGDVGSLMVTLEALKELHITPEDVQLVQNDTKLCPDTGMAGASRSFYMDGNATKIAAEKLLNNMRKPDGTFRTYEEMKAEGIETKVIGRYETTTTPGLTRLDPNTGVGDPTPAFTYCLNMAEVEVDTKTGKTTVLKFTCVDMVGRVGNIDAVNGQAYGGISHSIGFALKEDYQDVKKHANMFGAGVSYIKDIPDDINVIHMPVTIEDGPFGSSGASEAFQASGHVAVLNGIARACGVRIHEMPALPAKVKAGLDAIAAGKEPEAPKKYFLGSDMYEELENIKENPVQYDSYNFYQPLGDADADRPF</sequence>
<keyword evidence="2" id="KW-0500">Molybdenum</keyword>
<dbReference type="EMBL" id="JAJEQR010000035">
    <property type="protein sequence ID" value="MCC2231659.1"/>
    <property type="molecule type" value="Genomic_DNA"/>
</dbReference>
<dbReference type="SUPFAM" id="SSF47741">
    <property type="entry name" value="CO dehydrogenase ISP C-domain like"/>
    <property type="match status" value="1"/>
</dbReference>
<dbReference type="PIRSF" id="PIRSF000127">
    <property type="entry name" value="Xanthine_DH"/>
    <property type="match status" value="1"/>
</dbReference>
<comment type="caution">
    <text evidence="7">The sequence shown here is derived from an EMBL/GenBank/DDBJ whole genome shotgun (WGS) entry which is preliminary data.</text>
</comment>
<evidence type="ECO:0000256" key="3">
    <source>
        <dbReference type="ARBA" id="ARBA00022723"/>
    </source>
</evidence>
<evidence type="ECO:0000259" key="6">
    <source>
        <dbReference type="PROSITE" id="PS51085"/>
    </source>
</evidence>
<dbReference type="Pfam" id="PF20256">
    <property type="entry name" value="MoCoBD_2"/>
    <property type="match status" value="1"/>
</dbReference>
<dbReference type="InterPro" id="IPR012675">
    <property type="entry name" value="Beta-grasp_dom_sf"/>
</dbReference>
<dbReference type="AlphaFoldDB" id="A0AAE3EB87"/>
<dbReference type="SUPFAM" id="SSF56003">
    <property type="entry name" value="Molybdenum cofactor-binding domain"/>
    <property type="match status" value="1"/>
</dbReference>
<dbReference type="InterPro" id="IPR036856">
    <property type="entry name" value="Ald_Oxase/Xan_DH_a/b_sf"/>
</dbReference>
<dbReference type="InterPro" id="IPR054705">
    <property type="entry name" value="Mop"/>
</dbReference>
<dbReference type="Proteomes" id="UP001198182">
    <property type="component" value="Unassembled WGS sequence"/>
</dbReference>
<feature type="domain" description="2Fe-2S ferredoxin-type" evidence="6">
    <location>
        <begin position="6"/>
        <end position="83"/>
    </location>
</feature>
<dbReference type="Pfam" id="PF01315">
    <property type="entry name" value="Ald_Xan_dh_C"/>
    <property type="match status" value="1"/>
</dbReference>
<organism evidence="7 8">
    <name type="scientific">Hominifimenecus microfluidus</name>
    <dbReference type="NCBI Taxonomy" id="2885348"/>
    <lineage>
        <taxon>Bacteria</taxon>
        <taxon>Bacillati</taxon>
        <taxon>Bacillota</taxon>
        <taxon>Clostridia</taxon>
        <taxon>Lachnospirales</taxon>
        <taxon>Lachnospiraceae</taxon>
        <taxon>Hominifimenecus</taxon>
    </lineage>
</organism>
<evidence type="ECO:0000313" key="8">
    <source>
        <dbReference type="Proteomes" id="UP001198182"/>
    </source>
</evidence>
<dbReference type="InterPro" id="IPR036884">
    <property type="entry name" value="2Fe-2S-bd_dom_sf"/>
</dbReference>
<evidence type="ECO:0000256" key="5">
    <source>
        <dbReference type="ARBA" id="ARBA00023004"/>
    </source>
</evidence>
<dbReference type="PROSITE" id="PS51085">
    <property type="entry name" value="2FE2S_FER_2"/>
    <property type="match status" value="1"/>
</dbReference>
<evidence type="ECO:0000256" key="2">
    <source>
        <dbReference type="ARBA" id="ARBA00022505"/>
    </source>
</evidence>
<dbReference type="Gene3D" id="1.10.150.120">
    <property type="entry name" value="[2Fe-2S]-binding domain"/>
    <property type="match status" value="1"/>
</dbReference>